<feature type="coiled-coil region" evidence="1">
    <location>
        <begin position="82"/>
        <end position="165"/>
    </location>
</feature>
<dbReference type="EMBL" id="JAHBMH010000024">
    <property type="protein sequence ID" value="KAK1938610.1"/>
    <property type="molecule type" value="Genomic_DNA"/>
</dbReference>
<accession>A0AAD9GHN9</accession>
<dbReference type="Proteomes" id="UP001195914">
    <property type="component" value="Unassembled WGS sequence"/>
</dbReference>
<comment type="caution">
    <text evidence="3">The sequence shown here is derived from an EMBL/GenBank/DDBJ whole genome shotgun (WGS) entry which is preliminary data.</text>
</comment>
<reference evidence="3" key="2">
    <citation type="submission" date="2021-05" db="EMBL/GenBank/DDBJ databases">
        <authorList>
            <person name="Pain A."/>
        </authorList>
    </citation>
    <scope>NUCLEOTIDE SEQUENCE</scope>
    <source>
        <strain evidence="3">1802A</strain>
    </source>
</reference>
<evidence type="ECO:0000256" key="2">
    <source>
        <dbReference type="SAM" id="MobiDB-lite"/>
    </source>
</evidence>
<proteinExistence type="predicted"/>
<evidence type="ECO:0000313" key="4">
    <source>
        <dbReference type="Proteomes" id="UP001195914"/>
    </source>
</evidence>
<keyword evidence="1" id="KW-0175">Coiled coil</keyword>
<name>A0AAD9GHN9_BABDI</name>
<protein>
    <submittedName>
        <fullName evidence="3">Uncharacterized protein</fullName>
    </submittedName>
</protein>
<dbReference type="AlphaFoldDB" id="A0AAD9GHN9"/>
<feature type="region of interest" description="Disordered" evidence="2">
    <location>
        <begin position="241"/>
        <end position="269"/>
    </location>
</feature>
<reference evidence="3" key="1">
    <citation type="journal article" date="2014" name="Nucleic Acids Res.">
        <title>The evolutionary dynamics of variant antigen genes in Babesia reveal a history of genomic innovation underlying host-parasite interaction.</title>
        <authorList>
            <person name="Jackson A.P."/>
            <person name="Otto T.D."/>
            <person name="Darby A."/>
            <person name="Ramaprasad A."/>
            <person name="Xia D."/>
            <person name="Echaide I.E."/>
            <person name="Farber M."/>
            <person name="Gahlot S."/>
            <person name="Gamble J."/>
            <person name="Gupta D."/>
            <person name="Gupta Y."/>
            <person name="Jackson L."/>
            <person name="Malandrin L."/>
            <person name="Malas T.B."/>
            <person name="Moussa E."/>
            <person name="Nair M."/>
            <person name="Reid A.J."/>
            <person name="Sanders M."/>
            <person name="Sharma J."/>
            <person name="Tracey A."/>
            <person name="Quail M.A."/>
            <person name="Weir W."/>
            <person name="Wastling J.M."/>
            <person name="Hall N."/>
            <person name="Willadsen P."/>
            <person name="Lingelbach K."/>
            <person name="Shiels B."/>
            <person name="Tait A."/>
            <person name="Berriman M."/>
            <person name="Allred D.R."/>
            <person name="Pain A."/>
        </authorList>
    </citation>
    <scope>NUCLEOTIDE SEQUENCE</scope>
    <source>
        <strain evidence="3">1802A</strain>
    </source>
</reference>
<feature type="region of interest" description="Disordered" evidence="2">
    <location>
        <begin position="297"/>
        <end position="325"/>
    </location>
</feature>
<sequence length="325" mass="36148">MYHAAACATNTSLRIYVSCLDVGMYITETGPGCPLCRCNIPHNGVVDLKFECGEYNSVNQTVIDDGCHASDITAEDISQKELEDLRHRLAQAVTDKLDLQERCISIEKENTTLQETLLHVQDSNVELENENKDLKLAVAANKASIAKLTDLVDKQKSKLAKLDLNVEDNNDDGFNTYLKNLSPAERFALLTNRVAELEGINKTLTSLRDVWKKKCEKLSRDYLILERYSMRVRAEPGAAQKFLPDPLSDTPAVKSSEQTGENDTDLPRKVPRSIDFGFIKSAGISATHTPTRVVQPATLGFPSQWKTGKASKAKPQSIEKFFKSQ</sequence>
<gene>
    <name evidence="3" type="ORF">X943_002686</name>
</gene>
<evidence type="ECO:0000313" key="3">
    <source>
        <dbReference type="EMBL" id="KAK1938610.1"/>
    </source>
</evidence>
<organism evidence="3 4">
    <name type="scientific">Babesia divergens</name>
    <dbReference type="NCBI Taxonomy" id="32595"/>
    <lineage>
        <taxon>Eukaryota</taxon>
        <taxon>Sar</taxon>
        <taxon>Alveolata</taxon>
        <taxon>Apicomplexa</taxon>
        <taxon>Aconoidasida</taxon>
        <taxon>Piroplasmida</taxon>
        <taxon>Babesiidae</taxon>
        <taxon>Babesia</taxon>
    </lineage>
</organism>
<keyword evidence="4" id="KW-1185">Reference proteome</keyword>
<evidence type="ECO:0000256" key="1">
    <source>
        <dbReference type="SAM" id="Coils"/>
    </source>
</evidence>